<dbReference type="InterPro" id="IPR016140">
    <property type="entry name" value="Bifunc_inhib/LTP/seed_store"/>
</dbReference>
<organism evidence="4 5">
    <name type="scientific">Aegilops tauschii subsp. strangulata</name>
    <name type="common">Goatgrass</name>
    <dbReference type="NCBI Taxonomy" id="200361"/>
    <lineage>
        <taxon>Eukaryota</taxon>
        <taxon>Viridiplantae</taxon>
        <taxon>Streptophyta</taxon>
        <taxon>Embryophyta</taxon>
        <taxon>Tracheophyta</taxon>
        <taxon>Spermatophyta</taxon>
        <taxon>Magnoliopsida</taxon>
        <taxon>Liliopsida</taxon>
        <taxon>Poales</taxon>
        <taxon>Poaceae</taxon>
        <taxon>BOP clade</taxon>
        <taxon>Pooideae</taxon>
        <taxon>Triticodae</taxon>
        <taxon>Triticeae</taxon>
        <taxon>Triticinae</taxon>
        <taxon>Aegilops</taxon>
    </lineage>
</organism>
<dbReference type="Proteomes" id="UP000015105">
    <property type="component" value="Chromosome 7D"/>
</dbReference>
<dbReference type="InterPro" id="IPR051636">
    <property type="entry name" value="Plant_LTP/defense-related"/>
</dbReference>
<reference evidence="4" key="4">
    <citation type="submission" date="2019-03" db="UniProtKB">
        <authorList>
            <consortium name="EnsemblPlants"/>
        </authorList>
    </citation>
    <scope>IDENTIFICATION</scope>
</reference>
<feature type="domain" description="Bifunctional inhibitor/plant lipid transfer protein/seed storage helical" evidence="3">
    <location>
        <begin position="79"/>
        <end position="161"/>
    </location>
</feature>
<reference evidence="5" key="2">
    <citation type="journal article" date="2017" name="Nat. Plants">
        <title>The Aegilops tauschii genome reveals multiple impacts of transposons.</title>
        <authorList>
            <person name="Zhao G."/>
            <person name="Zou C."/>
            <person name="Li K."/>
            <person name="Wang K."/>
            <person name="Li T."/>
            <person name="Gao L."/>
            <person name="Zhang X."/>
            <person name="Wang H."/>
            <person name="Yang Z."/>
            <person name="Liu X."/>
            <person name="Jiang W."/>
            <person name="Mao L."/>
            <person name="Kong X."/>
            <person name="Jiao Y."/>
            <person name="Jia J."/>
        </authorList>
    </citation>
    <scope>NUCLEOTIDE SEQUENCE [LARGE SCALE GENOMIC DNA]</scope>
    <source>
        <strain evidence="5">cv. AL8/78</strain>
    </source>
</reference>
<evidence type="ECO:0000256" key="1">
    <source>
        <dbReference type="SAM" id="MobiDB-lite"/>
    </source>
</evidence>
<dbReference type="SUPFAM" id="SSF47699">
    <property type="entry name" value="Bifunctional inhibitor/lipid-transfer protein/seed storage 2S albumin"/>
    <property type="match status" value="1"/>
</dbReference>
<protein>
    <recommendedName>
        <fullName evidence="3">Bifunctional inhibitor/plant lipid transfer protein/seed storage helical domain-containing protein</fullName>
    </recommendedName>
</protein>
<proteinExistence type="predicted"/>
<evidence type="ECO:0000313" key="5">
    <source>
        <dbReference type="Proteomes" id="UP000015105"/>
    </source>
</evidence>
<dbReference type="InterPro" id="IPR036312">
    <property type="entry name" value="Bifun_inhib/LTP/seed_sf"/>
</dbReference>
<feature type="compositionally biased region" description="Pro residues" evidence="1">
    <location>
        <begin position="54"/>
        <end position="73"/>
    </location>
</feature>
<keyword evidence="5" id="KW-1185">Reference proteome</keyword>
<dbReference type="CDD" id="cd01958">
    <property type="entry name" value="HPS_like"/>
    <property type="match status" value="1"/>
</dbReference>
<evidence type="ECO:0000256" key="2">
    <source>
        <dbReference type="SAM" id="SignalP"/>
    </source>
</evidence>
<accession>A0A453QCU1</accession>
<dbReference type="AlphaFoldDB" id="A0A453QCU1"/>
<dbReference type="InterPro" id="IPR027923">
    <property type="entry name" value="Hydrophob_seed_dom"/>
</dbReference>
<evidence type="ECO:0000259" key="3">
    <source>
        <dbReference type="SMART" id="SM00499"/>
    </source>
</evidence>
<dbReference type="SMART" id="SM00499">
    <property type="entry name" value="AAI"/>
    <property type="match status" value="1"/>
</dbReference>
<dbReference type="PANTHER" id="PTHR31731">
    <property type="match status" value="1"/>
</dbReference>
<evidence type="ECO:0000313" key="4">
    <source>
        <dbReference type="EnsemblPlants" id="AET7Gv20040300.2"/>
    </source>
</evidence>
<name>A0A453QCU1_AEGTS</name>
<dbReference type="Gramene" id="AET7Gv20040300.2">
    <property type="protein sequence ID" value="AET7Gv20040300.2"/>
    <property type="gene ID" value="AET7Gv20040300"/>
</dbReference>
<dbReference type="Gene3D" id="1.10.110.10">
    <property type="entry name" value="Plant lipid-transfer and hydrophobic proteins"/>
    <property type="match status" value="1"/>
</dbReference>
<reference evidence="4" key="5">
    <citation type="journal article" date="2021" name="G3 (Bethesda)">
        <title>Aegilops tauschii genome assembly Aet v5.0 features greater sequence contiguity and improved annotation.</title>
        <authorList>
            <person name="Wang L."/>
            <person name="Zhu T."/>
            <person name="Rodriguez J.C."/>
            <person name="Deal K.R."/>
            <person name="Dubcovsky J."/>
            <person name="McGuire P.E."/>
            <person name="Lux T."/>
            <person name="Spannagl M."/>
            <person name="Mayer K.F.X."/>
            <person name="Baldrich P."/>
            <person name="Meyers B.C."/>
            <person name="Huo N."/>
            <person name="Gu Y.Q."/>
            <person name="Zhou H."/>
            <person name="Devos K.M."/>
            <person name="Bennetzen J.L."/>
            <person name="Unver T."/>
            <person name="Budak H."/>
            <person name="Gulick P.J."/>
            <person name="Galiba G."/>
            <person name="Kalapos B."/>
            <person name="Nelson D.R."/>
            <person name="Li P."/>
            <person name="You F.M."/>
            <person name="Luo M.C."/>
            <person name="Dvorak J."/>
        </authorList>
    </citation>
    <scope>NUCLEOTIDE SEQUENCE [LARGE SCALE GENOMIC DNA]</scope>
    <source>
        <strain evidence="4">cv. AL8/78</strain>
    </source>
</reference>
<reference evidence="5" key="1">
    <citation type="journal article" date="2014" name="Science">
        <title>Ancient hybridizations among the ancestral genomes of bread wheat.</title>
        <authorList>
            <consortium name="International Wheat Genome Sequencing Consortium,"/>
            <person name="Marcussen T."/>
            <person name="Sandve S.R."/>
            <person name="Heier L."/>
            <person name="Spannagl M."/>
            <person name="Pfeifer M."/>
            <person name="Jakobsen K.S."/>
            <person name="Wulff B.B."/>
            <person name="Steuernagel B."/>
            <person name="Mayer K.F."/>
            <person name="Olsen O.A."/>
        </authorList>
    </citation>
    <scope>NUCLEOTIDE SEQUENCE [LARGE SCALE GENOMIC DNA]</scope>
    <source>
        <strain evidence="5">cv. AL8/78</strain>
    </source>
</reference>
<feature type="region of interest" description="Disordered" evidence="1">
    <location>
        <begin position="28"/>
        <end position="73"/>
    </location>
</feature>
<keyword evidence="2" id="KW-0732">Signal</keyword>
<sequence>MARFAALLLVALLSLAMHLAPSVACRSCPTTKPSQPPPRKHKSRLCPPSSQTPTPSPMPTPIPVTPTPAPTPTIPTGKCPVDTLKLLACVDVLNGLLHAVIGNSTSDTCCPLLSGVADLDAALCLCTTIKVKALNVSLVLPIAIEVLVNQCGKRVPDGFHCPN</sequence>
<feature type="signal peptide" evidence="2">
    <location>
        <begin position="1"/>
        <end position="24"/>
    </location>
</feature>
<reference evidence="4" key="3">
    <citation type="journal article" date="2017" name="Nature">
        <title>Genome sequence of the progenitor of the wheat D genome Aegilops tauschii.</title>
        <authorList>
            <person name="Luo M.C."/>
            <person name="Gu Y.Q."/>
            <person name="Puiu D."/>
            <person name="Wang H."/>
            <person name="Twardziok S.O."/>
            <person name="Deal K.R."/>
            <person name="Huo N."/>
            <person name="Zhu T."/>
            <person name="Wang L."/>
            <person name="Wang Y."/>
            <person name="McGuire P.E."/>
            <person name="Liu S."/>
            <person name="Long H."/>
            <person name="Ramasamy R.K."/>
            <person name="Rodriguez J.C."/>
            <person name="Van S.L."/>
            <person name="Yuan L."/>
            <person name="Wang Z."/>
            <person name="Xia Z."/>
            <person name="Xiao L."/>
            <person name="Anderson O.D."/>
            <person name="Ouyang S."/>
            <person name="Liang Y."/>
            <person name="Zimin A.V."/>
            <person name="Pertea G."/>
            <person name="Qi P."/>
            <person name="Bennetzen J.L."/>
            <person name="Dai X."/>
            <person name="Dawson M.W."/>
            <person name="Muller H.G."/>
            <person name="Kugler K."/>
            <person name="Rivarola-Duarte L."/>
            <person name="Spannagl M."/>
            <person name="Mayer K.F.X."/>
            <person name="Lu F.H."/>
            <person name="Bevan M.W."/>
            <person name="Leroy P."/>
            <person name="Li P."/>
            <person name="You F.M."/>
            <person name="Sun Q."/>
            <person name="Liu Z."/>
            <person name="Lyons E."/>
            <person name="Wicker T."/>
            <person name="Salzberg S.L."/>
            <person name="Devos K.M."/>
            <person name="Dvorak J."/>
        </authorList>
    </citation>
    <scope>NUCLEOTIDE SEQUENCE [LARGE SCALE GENOMIC DNA]</scope>
    <source>
        <strain evidence="4">cv. AL8/78</strain>
    </source>
</reference>
<dbReference type="EnsemblPlants" id="AET7Gv20040300.2">
    <property type="protein sequence ID" value="AET7Gv20040300.2"/>
    <property type="gene ID" value="AET7Gv20040300"/>
</dbReference>
<feature type="chain" id="PRO_5019285745" description="Bifunctional inhibitor/plant lipid transfer protein/seed storage helical domain-containing protein" evidence="2">
    <location>
        <begin position="25"/>
        <end position="163"/>
    </location>
</feature>
<dbReference type="Pfam" id="PF14547">
    <property type="entry name" value="Hydrophob_seed"/>
    <property type="match status" value="1"/>
</dbReference>